<dbReference type="CDD" id="cd17574">
    <property type="entry name" value="REC_OmpR"/>
    <property type="match status" value="1"/>
</dbReference>
<organism evidence="13 14">
    <name type="scientific">Planococcus chinensis</name>
    <dbReference type="NCBI Taxonomy" id="272917"/>
    <lineage>
        <taxon>Bacteria</taxon>
        <taxon>Bacillati</taxon>
        <taxon>Bacillota</taxon>
        <taxon>Bacilli</taxon>
        <taxon>Bacillales</taxon>
        <taxon>Caryophanaceae</taxon>
        <taxon>Planococcus</taxon>
    </lineage>
</organism>
<evidence type="ECO:0000256" key="10">
    <source>
        <dbReference type="SAM" id="Phobius"/>
    </source>
</evidence>
<dbReference type="InterPro" id="IPR003594">
    <property type="entry name" value="HATPase_dom"/>
</dbReference>
<accession>A0ABW4QEZ4</accession>
<dbReference type="EC" id="2.7.13.3" evidence="2"/>
<evidence type="ECO:0000256" key="5">
    <source>
        <dbReference type="ARBA" id="ARBA00022741"/>
    </source>
</evidence>
<keyword evidence="10" id="KW-0812">Transmembrane</keyword>
<keyword evidence="8" id="KW-0902">Two-component regulatory system</keyword>
<evidence type="ECO:0000256" key="3">
    <source>
        <dbReference type="ARBA" id="ARBA00022553"/>
    </source>
</evidence>
<dbReference type="GO" id="GO:0005524">
    <property type="term" value="F:ATP binding"/>
    <property type="evidence" value="ECO:0007669"/>
    <property type="project" value="UniProtKB-KW"/>
</dbReference>
<dbReference type="InterPro" id="IPR011006">
    <property type="entry name" value="CheY-like_superfamily"/>
</dbReference>
<dbReference type="InterPro" id="IPR005467">
    <property type="entry name" value="His_kinase_dom"/>
</dbReference>
<keyword evidence="5" id="KW-0547">Nucleotide-binding</keyword>
<evidence type="ECO:0000256" key="9">
    <source>
        <dbReference type="PROSITE-ProRule" id="PRU00169"/>
    </source>
</evidence>
<dbReference type="InterPro" id="IPR036890">
    <property type="entry name" value="HATPase_C_sf"/>
</dbReference>
<feature type="transmembrane region" description="Helical" evidence="10">
    <location>
        <begin position="176"/>
        <end position="194"/>
    </location>
</feature>
<dbReference type="SUPFAM" id="SSF52172">
    <property type="entry name" value="CheY-like"/>
    <property type="match status" value="1"/>
</dbReference>
<keyword evidence="10" id="KW-1133">Transmembrane helix</keyword>
<feature type="domain" description="Histidine kinase" evidence="11">
    <location>
        <begin position="417"/>
        <end position="634"/>
    </location>
</feature>
<feature type="transmembrane region" description="Helical" evidence="10">
    <location>
        <begin position="325"/>
        <end position="346"/>
    </location>
</feature>
<keyword evidence="3" id="KW-0597">Phosphoprotein</keyword>
<dbReference type="Gene3D" id="3.40.50.2300">
    <property type="match status" value="1"/>
</dbReference>
<reference evidence="14" key="1">
    <citation type="journal article" date="2019" name="Int. J. Syst. Evol. Microbiol.">
        <title>The Global Catalogue of Microorganisms (GCM) 10K type strain sequencing project: providing services to taxonomists for standard genome sequencing and annotation.</title>
        <authorList>
            <consortium name="The Broad Institute Genomics Platform"/>
            <consortium name="The Broad Institute Genome Sequencing Center for Infectious Disease"/>
            <person name="Wu L."/>
            <person name="Ma J."/>
        </authorList>
    </citation>
    <scope>NUCLEOTIDE SEQUENCE [LARGE SCALE GENOMIC DNA]</scope>
    <source>
        <strain evidence="14">CGMCC 1.15475</strain>
    </source>
</reference>
<evidence type="ECO:0000313" key="14">
    <source>
        <dbReference type="Proteomes" id="UP001597273"/>
    </source>
</evidence>
<evidence type="ECO:0000256" key="8">
    <source>
        <dbReference type="ARBA" id="ARBA00023012"/>
    </source>
</evidence>
<comment type="caution">
    <text evidence="9">Lacks conserved residue(s) required for the propagation of feature annotation.</text>
</comment>
<dbReference type="Pfam" id="PF07695">
    <property type="entry name" value="7TMR-DISM_7TM"/>
    <property type="match status" value="1"/>
</dbReference>
<keyword evidence="7 13" id="KW-0067">ATP-binding</keyword>
<dbReference type="Pfam" id="PF07696">
    <property type="entry name" value="7TMR-DISMED2"/>
    <property type="match status" value="1"/>
</dbReference>
<protein>
    <recommendedName>
        <fullName evidence="2">histidine kinase</fullName>
        <ecNumber evidence="2">2.7.13.3</ecNumber>
    </recommendedName>
</protein>
<feature type="transmembrane region" description="Helical" evidence="10">
    <location>
        <begin position="242"/>
        <end position="261"/>
    </location>
</feature>
<comment type="caution">
    <text evidence="13">The sequence shown here is derived from an EMBL/GenBank/DDBJ whole genome shotgun (WGS) entry which is preliminary data.</text>
</comment>
<evidence type="ECO:0000256" key="2">
    <source>
        <dbReference type="ARBA" id="ARBA00012438"/>
    </source>
</evidence>
<gene>
    <name evidence="13" type="ORF">ACFSDB_04345</name>
</gene>
<comment type="catalytic activity">
    <reaction evidence="1">
        <text>ATP + protein L-histidine = ADP + protein N-phospho-L-histidine.</text>
        <dbReference type="EC" id="2.7.13.3"/>
    </reaction>
</comment>
<dbReference type="Pfam" id="PF00512">
    <property type="entry name" value="HisKA"/>
    <property type="match status" value="2"/>
</dbReference>
<dbReference type="Pfam" id="PF02518">
    <property type="entry name" value="HATPase_c"/>
    <property type="match status" value="2"/>
</dbReference>
<dbReference type="CDD" id="cd00082">
    <property type="entry name" value="HisKA"/>
    <property type="match status" value="2"/>
</dbReference>
<evidence type="ECO:0000259" key="12">
    <source>
        <dbReference type="PROSITE" id="PS50110"/>
    </source>
</evidence>
<dbReference type="SMART" id="SM00448">
    <property type="entry name" value="REC"/>
    <property type="match status" value="1"/>
</dbReference>
<dbReference type="Gene3D" id="1.10.287.130">
    <property type="match status" value="2"/>
</dbReference>
<keyword evidence="14" id="KW-1185">Reference proteome</keyword>
<evidence type="ECO:0000256" key="1">
    <source>
        <dbReference type="ARBA" id="ARBA00000085"/>
    </source>
</evidence>
<dbReference type="RefSeq" id="WP_204890811.1">
    <property type="nucleotide sequence ID" value="NZ_JBHUFW010000004.1"/>
</dbReference>
<name>A0ABW4QEZ4_9BACL</name>
<evidence type="ECO:0000256" key="4">
    <source>
        <dbReference type="ARBA" id="ARBA00022679"/>
    </source>
</evidence>
<proteinExistence type="predicted"/>
<dbReference type="PANTHER" id="PTHR43047">
    <property type="entry name" value="TWO-COMPONENT HISTIDINE PROTEIN KINASE"/>
    <property type="match status" value="1"/>
</dbReference>
<feature type="transmembrane region" description="Helical" evidence="10">
    <location>
        <begin position="273"/>
        <end position="292"/>
    </location>
</feature>
<dbReference type="SUPFAM" id="SSF47384">
    <property type="entry name" value="Homodimeric domain of signal transducing histidine kinase"/>
    <property type="match status" value="2"/>
</dbReference>
<dbReference type="CDD" id="cd00075">
    <property type="entry name" value="HATPase"/>
    <property type="match status" value="1"/>
</dbReference>
<dbReference type="PANTHER" id="PTHR43047:SF72">
    <property type="entry name" value="OSMOSENSING HISTIDINE PROTEIN KINASE SLN1"/>
    <property type="match status" value="1"/>
</dbReference>
<sequence>MSGDKQVGDLEDSGQAIRLDDTVEKSEIGSTISIFIDESGGVDISEISQPLMTMQFMPNIDGTLNAGYTEEVYWIRFEAENASAEKTWLLEAAASTLDSLTLYAQQGDGSYEAVESGSAVPAAERVYYHRNFVFPLDVPGGASRTFYLRAQTDGPMQLPLAIWDEKAFEAKTRTTTALIGLAAGVLAVLLAYQFMQFARFRQLGYLYFGLMAVALLATVSSLAGLTLTFIWPDLVWWNERSILLFIGLSSIFLLLFTANFLDTRRHLPRIKKGLQLLILLHVPLLAVLLVSMEAVKHLLPFLLLVSSAVVFALSVVCLKMDIRYARYYTIGSFLLLFGVLLSYLSLNGFIPFTDRSRHGAYLAAGLGIFLTALALADKAAAKKLEKRELEKKAIERQRLAMESLKHANERKDEMLAVTSHSLRTPLYGMIGIAESLQETVSGRNSQGVSQQLGTIVANGKKLAHMINDILDYSKLKQNALDVHVEPVELRSLADSVIAVCRPLLKDKEVALYQKMPDDLPEAIADPNRVQQVLFNLIDNSIKFTDKGEITVSAKKAGKGIRISVRDTGMGIDEAKISTLFEPSRSSSIQEDGLGGAGIGLNLTKRLVELQGGWLEVESKAGEGSVFSFTLPIYKKDEAEEDEPQEAVEIEELTAAQLSESLSQRRREQKEIRVLVVDHIDVNREMLTYQLMRDGYEVTGVSEGAEAIQLLSEQPIDLVILEWALSDMTGDELCRSIRRDFTLTELPILMLSEEEDMKHKSSAFTAGANDYLVKPCDKEEFLLRVETLANLRSLTQEITNVNYFLERNIKERTMALEITNMNLVTVNDEIQEIEKSRNEMLSTISHELGTPITLIHSYIQAVKESLIDEKNPRYLDMIHNKLLLLERLTEDLVELSKYKSGNMTLRFEEVKLSQWLNRLVIGMEADVTQSGRKFEHQKGREDPLEEQFKLSIDIDRIDQVFSNVLWNAVKHTSSEDGKITISADVYANGTEGAVLDLDEFDGEVIIKVEDTGCGIDQEVLPHIFDRFFKMEKTEQYKGSGLGLAIAKEIILSHKGEIWAESEVGKGSAFYIALPLTF</sequence>
<dbReference type="Gene3D" id="3.30.565.10">
    <property type="entry name" value="Histidine kinase-like ATPase, C-terminal domain"/>
    <property type="match status" value="2"/>
</dbReference>
<evidence type="ECO:0000256" key="7">
    <source>
        <dbReference type="ARBA" id="ARBA00022840"/>
    </source>
</evidence>
<dbReference type="SMART" id="SM00388">
    <property type="entry name" value="HisKA"/>
    <property type="match status" value="2"/>
</dbReference>
<feature type="transmembrane region" description="Helical" evidence="10">
    <location>
        <begin position="298"/>
        <end position="318"/>
    </location>
</feature>
<evidence type="ECO:0000259" key="11">
    <source>
        <dbReference type="PROSITE" id="PS50109"/>
    </source>
</evidence>
<dbReference type="PRINTS" id="PR00344">
    <property type="entry name" value="BCTRLSENSOR"/>
</dbReference>
<dbReference type="SMART" id="SM00387">
    <property type="entry name" value="HATPase_c"/>
    <property type="match status" value="2"/>
</dbReference>
<dbReference type="PROSITE" id="PS50109">
    <property type="entry name" value="HIS_KIN"/>
    <property type="match status" value="2"/>
</dbReference>
<dbReference type="Pfam" id="PF00072">
    <property type="entry name" value="Response_reg"/>
    <property type="match status" value="1"/>
</dbReference>
<evidence type="ECO:0000313" key="13">
    <source>
        <dbReference type="EMBL" id="MFD1862144.1"/>
    </source>
</evidence>
<dbReference type="EMBL" id="JBHUFW010000004">
    <property type="protein sequence ID" value="MFD1862144.1"/>
    <property type="molecule type" value="Genomic_DNA"/>
</dbReference>
<dbReference type="InterPro" id="IPR001789">
    <property type="entry name" value="Sig_transdc_resp-reg_receiver"/>
</dbReference>
<dbReference type="Proteomes" id="UP001597273">
    <property type="component" value="Unassembled WGS sequence"/>
</dbReference>
<keyword evidence="4" id="KW-0808">Transferase</keyword>
<dbReference type="InterPro" id="IPR011623">
    <property type="entry name" value="7TMR_DISM_rcpt_extracell_dom1"/>
</dbReference>
<dbReference type="InterPro" id="IPR011622">
    <property type="entry name" value="7TMR_DISM_rcpt_extracell_dom2"/>
</dbReference>
<dbReference type="PROSITE" id="PS50110">
    <property type="entry name" value="RESPONSE_REGULATORY"/>
    <property type="match status" value="1"/>
</dbReference>
<keyword evidence="6" id="KW-0418">Kinase</keyword>
<keyword evidence="10" id="KW-0472">Membrane</keyword>
<feature type="transmembrane region" description="Helical" evidence="10">
    <location>
        <begin position="206"/>
        <end position="230"/>
    </location>
</feature>
<feature type="domain" description="Histidine kinase" evidence="11">
    <location>
        <begin position="842"/>
        <end position="1076"/>
    </location>
</feature>
<dbReference type="InterPro" id="IPR004358">
    <property type="entry name" value="Sig_transdc_His_kin-like_C"/>
</dbReference>
<dbReference type="SUPFAM" id="SSF55874">
    <property type="entry name" value="ATPase domain of HSP90 chaperone/DNA topoisomerase II/histidine kinase"/>
    <property type="match status" value="2"/>
</dbReference>
<evidence type="ECO:0000256" key="6">
    <source>
        <dbReference type="ARBA" id="ARBA00022777"/>
    </source>
</evidence>
<feature type="domain" description="Response regulatory" evidence="12">
    <location>
        <begin position="672"/>
        <end position="788"/>
    </location>
</feature>
<dbReference type="InterPro" id="IPR003661">
    <property type="entry name" value="HisK_dim/P_dom"/>
</dbReference>
<dbReference type="InterPro" id="IPR036097">
    <property type="entry name" value="HisK_dim/P_sf"/>
</dbReference>
<dbReference type="Gene3D" id="2.60.40.2380">
    <property type="match status" value="1"/>
</dbReference>